<dbReference type="GO" id="GO:0006865">
    <property type="term" value="P:amino acid transport"/>
    <property type="evidence" value="ECO:0007669"/>
    <property type="project" value="UniProtKB-KW"/>
</dbReference>
<dbReference type="InterPro" id="IPR001851">
    <property type="entry name" value="ABC_transp_permease"/>
</dbReference>
<evidence type="ECO:0000256" key="1">
    <source>
        <dbReference type="ARBA" id="ARBA00004651"/>
    </source>
</evidence>
<feature type="transmembrane region" description="Helical" evidence="9">
    <location>
        <begin position="264"/>
        <end position="285"/>
    </location>
</feature>
<feature type="transmembrane region" description="Helical" evidence="9">
    <location>
        <begin position="440"/>
        <end position="459"/>
    </location>
</feature>
<keyword evidence="7 9" id="KW-0472">Membrane</keyword>
<gene>
    <name evidence="10" type="ORF">EYE40_10470</name>
</gene>
<keyword evidence="3" id="KW-1003">Cell membrane</keyword>
<feature type="transmembrane region" description="Helical" evidence="9">
    <location>
        <begin position="305"/>
        <end position="335"/>
    </location>
</feature>
<feature type="transmembrane region" description="Helical" evidence="9">
    <location>
        <begin position="215"/>
        <end position="232"/>
    </location>
</feature>
<keyword evidence="6 9" id="KW-1133">Transmembrane helix</keyword>
<dbReference type="Pfam" id="PF02653">
    <property type="entry name" value="BPD_transp_2"/>
    <property type="match status" value="1"/>
</dbReference>
<dbReference type="PANTHER" id="PTHR11795:SF449">
    <property type="entry name" value="BRANCHED-CHAIN AMINO ACID TRANSPORT PERMEASE PROTEIN LIVH-RELATED"/>
    <property type="match status" value="1"/>
</dbReference>
<dbReference type="CDD" id="cd06582">
    <property type="entry name" value="TM_PBP1_LivH_like"/>
    <property type="match status" value="1"/>
</dbReference>
<comment type="subcellular location">
    <subcellularLocation>
        <location evidence="1">Cell membrane</location>
        <topology evidence="1">Multi-pass membrane protein</topology>
    </subcellularLocation>
</comment>
<evidence type="ECO:0000256" key="9">
    <source>
        <dbReference type="SAM" id="Phobius"/>
    </source>
</evidence>
<feature type="transmembrane region" description="Helical" evidence="9">
    <location>
        <begin position="366"/>
        <end position="385"/>
    </location>
</feature>
<dbReference type="GO" id="GO:0022857">
    <property type="term" value="F:transmembrane transporter activity"/>
    <property type="evidence" value="ECO:0007669"/>
    <property type="project" value="InterPro"/>
</dbReference>
<feature type="transmembrane region" description="Helical" evidence="9">
    <location>
        <begin position="184"/>
        <end position="203"/>
    </location>
</feature>
<evidence type="ECO:0000256" key="2">
    <source>
        <dbReference type="ARBA" id="ARBA00022448"/>
    </source>
</evidence>
<feature type="transmembrane region" description="Helical" evidence="9">
    <location>
        <begin position="238"/>
        <end position="257"/>
    </location>
</feature>
<evidence type="ECO:0000313" key="10">
    <source>
        <dbReference type="EMBL" id="TBN57779.1"/>
    </source>
</evidence>
<comment type="caution">
    <text evidence="10">The sequence shown here is derived from an EMBL/GenBank/DDBJ whole genome shotgun (WGS) entry which is preliminary data.</text>
</comment>
<dbReference type="InterPro" id="IPR052157">
    <property type="entry name" value="BCAA_transport_permease"/>
</dbReference>
<dbReference type="PANTHER" id="PTHR11795">
    <property type="entry name" value="BRANCHED-CHAIN AMINO ACID TRANSPORT SYSTEM PERMEASE PROTEIN LIVH"/>
    <property type="match status" value="1"/>
</dbReference>
<name>A0A4V2JF24_9MICO</name>
<dbReference type="Proteomes" id="UP000294194">
    <property type="component" value="Unassembled WGS sequence"/>
</dbReference>
<organism evidence="10 11">
    <name type="scientific">Glaciihabitans arcticus</name>
    <dbReference type="NCBI Taxonomy" id="2668039"/>
    <lineage>
        <taxon>Bacteria</taxon>
        <taxon>Bacillati</taxon>
        <taxon>Actinomycetota</taxon>
        <taxon>Actinomycetes</taxon>
        <taxon>Micrococcales</taxon>
        <taxon>Microbacteriaceae</taxon>
        <taxon>Glaciihabitans</taxon>
    </lineage>
</organism>
<accession>A0A4V2JF24</accession>
<proteinExistence type="inferred from homology"/>
<dbReference type="EMBL" id="SISG01000001">
    <property type="protein sequence ID" value="TBN57779.1"/>
    <property type="molecule type" value="Genomic_DNA"/>
</dbReference>
<evidence type="ECO:0000256" key="8">
    <source>
        <dbReference type="ARBA" id="ARBA00037998"/>
    </source>
</evidence>
<sequence>MGDTNHQYRQCRRCARTREIASLGWSRLGGSVEVARRTHQRRSTLLVVIFAALFGIFALTSIGSPAHADEVGTDEYDYIFAGNVKYDSEPVGDVLIKVSGGGYNAEVVTDEDGKWRIGVPEKGEYEITLVEDSLPDGVVVVEGEAVVDAEFGLTKNKTVNFFLGEGVRVTVSFFDQFVDRAVNGLNFGLMLALAAIGASLVFGTTGLSNFAHAELVTFGAVMALLFSVFWSWPVFVAIPVAVVLSGLFGLVLDAGLWRPLRKKGVGIVQLMIVSIGLSLALRYVFQYFIGGGTYQLPGAGAAEITLFGSVALTVTDMVSMVVSVVVLLGVAWWLVNTRIGKATRAISDNVSLAAASGIDVDRVIRIVWVLASALAGLSGILWAYFRPGIKWDMGAGILLLIFAAITLGGLGTAFGALVGSLVVGMLVEISTLWIPSDLKYVGALVVLILVLLVRPQGILGRRERIG</sequence>
<keyword evidence="5" id="KW-0029">Amino-acid transport</keyword>
<evidence type="ECO:0000256" key="5">
    <source>
        <dbReference type="ARBA" id="ARBA00022970"/>
    </source>
</evidence>
<comment type="similarity">
    <text evidence="8">Belongs to the binding-protein-dependent transport system permease family. LivHM subfamily.</text>
</comment>
<evidence type="ECO:0000256" key="3">
    <source>
        <dbReference type="ARBA" id="ARBA00022475"/>
    </source>
</evidence>
<dbReference type="AlphaFoldDB" id="A0A4V2JF24"/>
<evidence type="ECO:0000313" key="11">
    <source>
        <dbReference type="Proteomes" id="UP000294194"/>
    </source>
</evidence>
<evidence type="ECO:0000256" key="4">
    <source>
        <dbReference type="ARBA" id="ARBA00022692"/>
    </source>
</evidence>
<evidence type="ECO:0000256" key="6">
    <source>
        <dbReference type="ARBA" id="ARBA00022989"/>
    </source>
</evidence>
<keyword evidence="11" id="KW-1185">Reference proteome</keyword>
<protein>
    <submittedName>
        <fullName evidence="10">Branched-chain amino acid ABC transporter permease</fullName>
    </submittedName>
</protein>
<feature type="transmembrane region" description="Helical" evidence="9">
    <location>
        <begin position="391"/>
        <end position="410"/>
    </location>
</feature>
<keyword evidence="2" id="KW-0813">Transport</keyword>
<dbReference type="GO" id="GO:0005886">
    <property type="term" value="C:plasma membrane"/>
    <property type="evidence" value="ECO:0007669"/>
    <property type="project" value="UniProtKB-SubCell"/>
</dbReference>
<feature type="transmembrane region" description="Helical" evidence="9">
    <location>
        <begin position="45"/>
        <end position="63"/>
    </location>
</feature>
<keyword evidence="4 9" id="KW-0812">Transmembrane</keyword>
<evidence type="ECO:0000256" key="7">
    <source>
        <dbReference type="ARBA" id="ARBA00023136"/>
    </source>
</evidence>
<reference evidence="11" key="1">
    <citation type="submission" date="2019-02" db="EMBL/GenBank/DDBJ databases">
        <title>Glaciihabitans arcticus sp. nov., a psychrotolerant bacterium isolated from polar soil.</title>
        <authorList>
            <person name="Dahal R.H."/>
        </authorList>
    </citation>
    <scope>NUCLEOTIDE SEQUENCE [LARGE SCALE GENOMIC DNA]</scope>
    <source>
        <strain evidence="11">RP-3-7</strain>
    </source>
</reference>